<dbReference type="ESTHER" id="9euka-f2u7r4">
    <property type="family name" value="Cholinesterase-like"/>
</dbReference>
<feature type="chain" id="PRO_5005129363" description="Carboxylic ester hydrolase" evidence="3">
    <location>
        <begin position="30"/>
        <end position="540"/>
    </location>
</feature>
<protein>
    <recommendedName>
        <fullName evidence="3">Carboxylic ester hydrolase</fullName>
        <ecNumber evidence="3">3.1.1.-</ecNumber>
    </recommendedName>
</protein>
<dbReference type="GeneID" id="16075225"/>
<keyword evidence="3" id="KW-0732">Signal</keyword>
<evidence type="ECO:0000256" key="1">
    <source>
        <dbReference type="ARBA" id="ARBA00005964"/>
    </source>
</evidence>
<proteinExistence type="inferred from homology"/>
<dbReference type="InParanoid" id="F2U7R4"/>
<evidence type="ECO:0000313" key="6">
    <source>
        <dbReference type="Proteomes" id="UP000007799"/>
    </source>
</evidence>
<dbReference type="AlphaFoldDB" id="F2U7R4"/>
<dbReference type="Proteomes" id="UP000007799">
    <property type="component" value="Unassembled WGS sequence"/>
</dbReference>
<dbReference type="PROSITE" id="PS00122">
    <property type="entry name" value="CARBOXYLESTERASE_B_1"/>
    <property type="match status" value="1"/>
</dbReference>
<reference evidence="5" key="1">
    <citation type="submission" date="2009-08" db="EMBL/GenBank/DDBJ databases">
        <title>Annotation of Salpingoeca rosetta.</title>
        <authorList>
            <consortium name="The Broad Institute Genome Sequencing Platform"/>
            <person name="Russ C."/>
            <person name="Cuomo C."/>
            <person name="Burger G."/>
            <person name="Gray M.W."/>
            <person name="Holland P.W.H."/>
            <person name="King N."/>
            <person name="Lang F.B.F."/>
            <person name="Roger A.J."/>
            <person name="Ruiz-Trillo I."/>
            <person name="Young S.K."/>
            <person name="Zeng Q."/>
            <person name="Gargeya S."/>
            <person name="Alvarado L."/>
            <person name="Berlin A."/>
            <person name="Chapman S.B."/>
            <person name="Chen Z."/>
            <person name="Freedman E."/>
            <person name="Gellesch M."/>
            <person name="Goldberg J."/>
            <person name="Griggs A."/>
            <person name="Gujja S."/>
            <person name="Heilman E."/>
            <person name="Heiman D."/>
            <person name="Howarth C."/>
            <person name="Mehta T."/>
            <person name="Neiman D."/>
            <person name="Pearson M."/>
            <person name="Roberts A."/>
            <person name="Saif S."/>
            <person name="Shea T."/>
            <person name="Shenoy N."/>
            <person name="Sisk P."/>
            <person name="Stolte C."/>
            <person name="Sykes S."/>
            <person name="White J."/>
            <person name="Yandava C."/>
            <person name="Haas B."/>
            <person name="Nusbaum C."/>
            <person name="Birren B."/>
        </authorList>
    </citation>
    <scope>NUCLEOTIDE SEQUENCE [LARGE SCALE GENOMIC DNA]</scope>
    <source>
        <strain evidence="5">ATCC 50818</strain>
    </source>
</reference>
<sequence length="540" mass="59756">MMMPRMERGSVLLLAVVACAAMMAAVVNGAGEGPTRVKILDGEVQGFATKDARIWKGIPYAAPPVGERRWTSTTKVTPWSSVKNTTTFGPGCPQQCHLPPLGCQADLSEDCLYLNVYAPLKQGKYAVMVWFHGGRYEQGSEGVELYDAQRVVAAHDVVVVTVNYRLGVLGFLAMPDLGLEGNYGLLDQQFSLRWVRDNVAAFGGDPSKVTIFGQSAGATSVSTHLVSPQSKGLFRGAIVESSPYALPLLTPDKAGEHYAVFAKDAGCNPSDKKCLYSLTPDQVVTAQMTAQNKIWLDRPLVMFFPWTPTVDGKLLPADPLTAIGKGEYNKVPVVIGNVGQEAWPFVFEAFPKLNKLEAEALIDVIFGGHHEPKEIRKMYPVPEHMDDYRPYISRLASDFIIDCSSRNVTLRMREDNVPVYHYVFDHAWDERGHWGPNYTFCEGHACHAVELPFVFDSAPLCGVNFDAKEKQLTKSLTAYWTNFAKTLAPGTSHNVTWPVFTKKEQPSLNFTTAGVQSHVQNNIRAKYCDFWDLSPKGYVF</sequence>
<dbReference type="SUPFAM" id="SSF53474">
    <property type="entry name" value="alpha/beta-Hydrolases"/>
    <property type="match status" value="1"/>
</dbReference>
<evidence type="ECO:0000256" key="3">
    <source>
        <dbReference type="RuleBase" id="RU361235"/>
    </source>
</evidence>
<dbReference type="KEGG" id="sre:PTSG_04546"/>
<evidence type="ECO:0000259" key="4">
    <source>
        <dbReference type="Pfam" id="PF00135"/>
    </source>
</evidence>
<dbReference type="EMBL" id="GL832964">
    <property type="protein sequence ID" value="EGD72819.1"/>
    <property type="molecule type" value="Genomic_DNA"/>
</dbReference>
<dbReference type="RefSeq" id="XP_004994642.1">
    <property type="nucleotide sequence ID" value="XM_004994585.1"/>
</dbReference>
<keyword evidence="6" id="KW-1185">Reference proteome</keyword>
<dbReference type="Gene3D" id="3.40.50.1820">
    <property type="entry name" value="alpha/beta hydrolase"/>
    <property type="match status" value="1"/>
</dbReference>
<feature type="domain" description="Carboxylesterase type B" evidence="4">
    <location>
        <begin position="36"/>
        <end position="531"/>
    </location>
</feature>
<dbReference type="PANTHER" id="PTHR45570:SF1">
    <property type="entry name" value="CARBOXYLIC ESTER HYDROLASE"/>
    <property type="match status" value="1"/>
</dbReference>
<gene>
    <name evidence="5" type="ORF">PTSG_04546</name>
</gene>
<dbReference type="InterPro" id="IPR029058">
    <property type="entry name" value="AB_hydrolase_fold"/>
</dbReference>
<dbReference type="Pfam" id="PF00135">
    <property type="entry name" value="COesterase"/>
    <property type="match status" value="1"/>
</dbReference>
<dbReference type="OMA" id="CDHLVAP"/>
<evidence type="ECO:0000256" key="2">
    <source>
        <dbReference type="ARBA" id="ARBA00022801"/>
    </source>
</evidence>
<dbReference type="PROSITE" id="PS51257">
    <property type="entry name" value="PROKAR_LIPOPROTEIN"/>
    <property type="match status" value="1"/>
</dbReference>
<dbReference type="GO" id="GO:0016787">
    <property type="term" value="F:hydrolase activity"/>
    <property type="evidence" value="ECO:0007669"/>
    <property type="project" value="UniProtKB-KW"/>
</dbReference>
<dbReference type="OrthoDB" id="408631at2759"/>
<dbReference type="PANTHER" id="PTHR45570">
    <property type="entry name" value="CARBOXYLIC ESTER HYDROLASE"/>
    <property type="match status" value="1"/>
</dbReference>
<comment type="similarity">
    <text evidence="1 3">Belongs to the type-B carboxylesterase/lipase family.</text>
</comment>
<dbReference type="eggNOG" id="KOG4389">
    <property type="taxonomic scope" value="Eukaryota"/>
</dbReference>
<dbReference type="PROSITE" id="PS00941">
    <property type="entry name" value="CARBOXYLESTERASE_B_2"/>
    <property type="match status" value="1"/>
</dbReference>
<dbReference type="EC" id="3.1.1.-" evidence="3"/>
<evidence type="ECO:0000313" key="5">
    <source>
        <dbReference type="EMBL" id="EGD72819.1"/>
    </source>
</evidence>
<keyword evidence="2 3" id="KW-0378">Hydrolase</keyword>
<organism evidence="6">
    <name type="scientific">Salpingoeca rosetta (strain ATCC 50818 / BSB-021)</name>
    <dbReference type="NCBI Taxonomy" id="946362"/>
    <lineage>
        <taxon>Eukaryota</taxon>
        <taxon>Choanoflagellata</taxon>
        <taxon>Craspedida</taxon>
        <taxon>Salpingoecidae</taxon>
        <taxon>Salpingoeca</taxon>
    </lineage>
</organism>
<feature type="signal peptide" evidence="3">
    <location>
        <begin position="1"/>
        <end position="29"/>
    </location>
</feature>
<name>F2U7R4_SALR5</name>
<dbReference type="InterPro" id="IPR002018">
    <property type="entry name" value="CarbesteraseB"/>
</dbReference>
<dbReference type="InterPro" id="IPR019819">
    <property type="entry name" value="Carboxylesterase_B_CS"/>
</dbReference>
<accession>F2U7R4</accession>
<dbReference type="InterPro" id="IPR019826">
    <property type="entry name" value="Carboxylesterase_B_AS"/>
</dbReference>
<dbReference type="STRING" id="946362.F2U7R4"/>